<protein>
    <submittedName>
        <fullName evidence="1">Uncharacterized protein</fullName>
    </submittedName>
</protein>
<dbReference type="AlphaFoldDB" id="A0AAE1UZ13"/>
<comment type="caution">
    <text evidence="1">The sequence shown here is derived from an EMBL/GenBank/DDBJ whole genome shotgun (WGS) entry which is preliminary data.</text>
</comment>
<organism evidence="1 2">
    <name type="scientific">Anisodus tanguticus</name>
    <dbReference type="NCBI Taxonomy" id="243964"/>
    <lineage>
        <taxon>Eukaryota</taxon>
        <taxon>Viridiplantae</taxon>
        <taxon>Streptophyta</taxon>
        <taxon>Embryophyta</taxon>
        <taxon>Tracheophyta</taxon>
        <taxon>Spermatophyta</taxon>
        <taxon>Magnoliopsida</taxon>
        <taxon>eudicotyledons</taxon>
        <taxon>Gunneridae</taxon>
        <taxon>Pentapetalae</taxon>
        <taxon>asterids</taxon>
        <taxon>lamiids</taxon>
        <taxon>Solanales</taxon>
        <taxon>Solanaceae</taxon>
        <taxon>Solanoideae</taxon>
        <taxon>Hyoscyameae</taxon>
        <taxon>Anisodus</taxon>
    </lineage>
</organism>
<dbReference type="Proteomes" id="UP001291623">
    <property type="component" value="Unassembled WGS sequence"/>
</dbReference>
<name>A0AAE1UZ13_9SOLA</name>
<sequence length="92" mass="10827">MTGSKKRLGVESVIMKTTNNTRRREKRRSRMDYVLNDIDLQHQQDKLVKLQRLVPGASQLPSQLFLQTAKYIMHLRQQIQVLEALFLFITKS</sequence>
<reference evidence="1" key="1">
    <citation type="submission" date="2023-12" db="EMBL/GenBank/DDBJ databases">
        <title>Genome assembly of Anisodus tanguticus.</title>
        <authorList>
            <person name="Wang Y.-J."/>
        </authorList>
    </citation>
    <scope>NUCLEOTIDE SEQUENCE</scope>
    <source>
        <strain evidence="1">KB-2021</strain>
        <tissue evidence="1">Leaf</tissue>
    </source>
</reference>
<accession>A0AAE1UZ13</accession>
<keyword evidence="2" id="KW-1185">Reference proteome</keyword>
<evidence type="ECO:0000313" key="1">
    <source>
        <dbReference type="EMBL" id="KAK4350453.1"/>
    </source>
</evidence>
<dbReference type="EMBL" id="JAVYJV010000016">
    <property type="protein sequence ID" value="KAK4350453.1"/>
    <property type="molecule type" value="Genomic_DNA"/>
</dbReference>
<proteinExistence type="predicted"/>
<gene>
    <name evidence="1" type="ORF">RND71_029766</name>
</gene>
<evidence type="ECO:0000313" key="2">
    <source>
        <dbReference type="Proteomes" id="UP001291623"/>
    </source>
</evidence>